<feature type="signal peptide" evidence="1">
    <location>
        <begin position="1"/>
        <end position="25"/>
    </location>
</feature>
<evidence type="ECO:0000256" key="1">
    <source>
        <dbReference type="SAM" id="SignalP"/>
    </source>
</evidence>
<keyword evidence="1" id="KW-0732">Signal</keyword>
<dbReference type="InterPro" id="IPR011250">
    <property type="entry name" value="OMP/PagP_B-barrel"/>
</dbReference>
<dbReference type="GO" id="GO:0055085">
    <property type="term" value="P:transmembrane transport"/>
    <property type="evidence" value="ECO:0007669"/>
    <property type="project" value="TreeGrafter"/>
</dbReference>
<dbReference type="Pfam" id="PF03922">
    <property type="entry name" value="OmpW"/>
    <property type="match status" value="1"/>
</dbReference>
<accession>A0A7W5C1V4</accession>
<gene>
    <name evidence="2" type="ORF">FHR96_003130</name>
</gene>
<dbReference type="AlphaFoldDB" id="A0A7W5C1V4"/>
<reference evidence="2 3" key="1">
    <citation type="submission" date="2020-08" db="EMBL/GenBank/DDBJ databases">
        <title>Genomic Encyclopedia of Type Strains, Phase III (KMG-III): the genomes of soil and plant-associated and newly described type strains.</title>
        <authorList>
            <person name="Whitman W."/>
        </authorList>
    </citation>
    <scope>NUCLEOTIDE SEQUENCE [LARGE SCALE GENOMIC DNA]</scope>
    <source>
        <strain evidence="2 3">CECT 5995</strain>
    </source>
</reference>
<dbReference type="SUPFAM" id="SSF56925">
    <property type="entry name" value="OMPA-like"/>
    <property type="match status" value="1"/>
</dbReference>
<feature type="chain" id="PRO_5031396981" evidence="1">
    <location>
        <begin position="26"/>
        <end position="202"/>
    </location>
</feature>
<dbReference type="PANTHER" id="PTHR36920:SF1">
    <property type="entry name" value="OUTER MEMBRANE PROTEIN W"/>
    <property type="match status" value="1"/>
</dbReference>
<keyword evidence="3" id="KW-1185">Reference proteome</keyword>
<name>A0A7W5C1V4_9GAMM</name>
<evidence type="ECO:0000313" key="2">
    <source>
        <dbReference type="EMBL" id="MBB3142243.1"/>
    </source>
</evidence>
<comment type="caution">
    <text evidence="2">The sequence shown here is derived from an EMBL/GenBank/DDBJ whole genome shotgun (WGS) entry which is preliminary data.</text>
</comment>
<proteinExistence type="predicted"/>
<organism evidence="2 3">
    <name type="scientific">Halomonas organivorans</name>
    <dbReference type="NCBI Taxonomy" id="257772"/>
    <lineage>
        <taxon>Bacteria</taxon>
        <taxon>Pseudomonadati</taxon>
        <taxon>Pseudomonadota</taxon>
        <taxon>Gammaproteobacteria</taxon>
        <taxon>Oceanospirillales</taxon>
        <taxon>Halomonadaceae</taxon>
        <taxon>Halomonas</taxon>
    </lineage>
</organism>
<dbReference type="EMBL" id="JACHXM010000018">
    <property type="protein sequence ID" value="MBB3142243.1"/>
    <property type="molecule type" value="Genomic_DNA"/>
</dbReference>
<protein>
    <submittedName>
        <fullName evidence="2">Outer membrane protein</fullName>
    </submittedName>
</protein>
<dbReference type="InterPro" id="IPR005618">
    <property type="entry name" value="OMPW"/>
</dbReference>
<dbReference type="GO" id="GO:0019867">
    <property type="term" value="C:outer membrane"/>
    <property type="evidence" value="ECO:0007669"/>
    <property type="project" value="InterPro"/>
</dbReference>
<sequence length="202" mass="21258">MNMTRLLTATVFTAAGLVATQSALAYQAGDFYVRGGIAKSEVKDDNGRVAGGDLDVSDERGFTYGLGYQFHDKLGVELNGSQDVEHDLALNGADIGSIDRRPVNLMLNYYPLGGTGSRVQPYAGAGLNYTSFNDETLSGLDVDDSYGAAAQVGVDMALTDHLLIGAFANYANVDADVKLNGNDVGNAEIDPVTVGGGLTYRF</sequence>
<dbReference type="Proteomes" id="UP000525987">
    <property type="component" value="Unassembled WGS sequence"/>
</dbReference>
<dbReference type="RefSeq" id="WP_183388612.1">
    <property type="nucleotide sequence ID" value="NZ_JACHXM010000018.1"/>
</dbReference>
<dbReference type="Gene3D" id="2.40.160.20">
    <property type="match status" value="1"/>
</dbReference>
<dbReference type="PANTHER" id="PTHR36920">
    <property type="match status" value="1"/>
</dbReference>
<evidence type="ECO:0000313" key="3">
    <source>
        <dbReference type="Proteomes" id="UP000525987"/>
    </source>
</evidence>